<reference evidence="2 3" key="1">
    <citation type="submission" date="2023-02" db="EMBL/GenBank/DDBJ databases">
        <title>Genome sequence of Novosphingobium humi KACC 19094.</title>
        <authorList>
            <person name="Kim S."/>
            <person name="Heo J."/>
            <person name="Kwon S.-W."/>
        </authorList>
    </citation>
    <scope>NUCLEOTIDE SEQUENCE [LARGE SCALE GENOMIC DNA]</scope>
    <source>
        <strain evidence="2 3">KACC 19094</strain>
    </source>
</reference>
<accession>A0ABY7TTQ4</accession>
<name>A0ABY7TTQ4_9SPHN</name>
<proteinExistence type="predicted"/>
<dbReference type="SUPFAM" id="SSF103473">
    <property type="entry name" value="MFS general substrate transporter"/>
    <property type="match status" value="1"/>
</dbReference>
<keyword evidence="1" id="KW-0812">Transmembrane</keyword>
<feature type="transmembrane region" description="Helical" evidence="1">
    <location>
        <begin position="26"/>
        <end position="49"/>
    </location>
</feature>
<evidence type="ECO:0000313" key="3">
    <source>
        <dbReference type="Proteomes" id="UP001218231"/>
    </source>
</evidence>
<dbReference type="EMBL" id="CP117417">
    <property type="protein sequence ID" value="WCT76607.1"/>
    <property type="molecule type" value="Genomic_DNA"/>
</dbReference>
<evidence type="ECO:0000256" key="1">
    <source>
        <dbReference type="SAM" id="Phobius"/>
    </source>
</evidence>
<protein>
    <recommendedName>
        <fullName evidence="4">Major facilitator superfamily (MFS) profile domain-containing protein</fullName>
    </recommendedName>
</protein>
<keyword evidence="3" id="KW-1185">Reference proteome</keyword>
<gene>
    <name evidence="2" type="ORF">PQ457_11750</name>
</gene>
<evidence type="ECO:0000313" key="2">
    <source>
        <dbReference type="EMBL" id="WCT76607.1"/>
    </source>
</evidence>
<keyword evidence="1" id="KW-1133">Transmembrane helix</keyword>
<dbReference type="Proteomes" id="UP001218231">
    <property type="component" value="Chromosome"/>
</dbReference>
<evidence type="ECO:0008006" key="4">
    <source>
        <dbReference type="Google" id="ProtNLM"/>
    </source>
</evidence>
<feature type="transmembrane region" description="Helical" evidence="1">
    <location>
        <begin position="55"/>
        <end position="77"/>
    </location>
</feature>
<dbReference type="InterPro" id="IPR036259">
    <property type="entry name" value="MFS_trans_sf"/>
</dbReference>
<dbReference type="RefSeq" id="WP_273617021.1">
    <property type="nucleotide sequence ID" value="NZ_CP117417.1"/>
</dbReference>
<keyword evidence="1" id="KW-0472">Membrane</keyword>
<organism evidence="2 3">
    <name type="scientific">Novosphingobium humi</name>
    <dbReference type="NCBI Taxonomy" id="2282397"/>
    <lineage>
        <taxon>Bacteria</taxon>
        <taxon>Pseudomonadati</taxon>
        <taxon>Pseudomonadota</taxon>
        <taxon>Alphaproteobacteria</taxon>
        <taxon>Sphingomonadales</taxon>
        <taxon>Sphingomonadaceae</taxon>
        <taxon>Novosphingobium</taxon>
    </lineage>
</organism>
<sequence length="93" mass="9588">MGVSGAHVAITLFGVIFYPQRLLSSYIGVLIAVTRIGAIAGPLAGGWLLGVDSGVGSFLSGTMLGVGLCLLWVLAIAHFGQRREENQPAPLPA</sequence>